<dbReference type="PROSITE" id="PS50089">
    <property type="entry name" value="ZF_RING_2"/>
    <property type="match status" value="1"/>
</dbReference>
<evidence type="ECO:0000259" key="10">
    <source>
        <dbReference type="PROSITE" id="PS50089"/>
    </source>
</evidence>
<dbReference type="SMART" id="SM00184">
    <property type="entry name" value="RING"/>
    <property type="match status" value="1"/>
</dbReference>
<dbReference type="Pfam" id="PF14369">
    <property type="entry name" value="Zn_ribbon_19"/>
    <property type="match status" value="1"/>
</dbReference>
<keyword evidence="4" id="KW-0479">Metal-binding</keyword>
<dbReference type="AlphaFoldDB" id="A0AAQ3TAY2"/>
<dbReference type="GO" id="GO:0005737">
    <property type="term" value="C:cytoplasm"/>
    <property type="evidence" value="ECO:0007669"/>
    <property type="project" value="TreeGrafter"/>
</dbReference>
<feature type="region of interest" description="Disordered" evidence="9">
    <location>
        <begin position="445"/>
        <end position="467"/>
    </location>
</feature>
<dbReference type="GO" id="GO:0008270">
    <property type="term" value="F:zinc ion binding"/>
    <property type="evidence" value="ECO:0007669"/>
    <property type="project" value="UniProtKB-KW"/>
</dbReference>
<feature type="domain" description="RING-type" evidence="10">
    <location>
        <begin position="372"/>
        <end position="413"/>
    </location>
</feature>
<evidence type="ECO:0000256" key="3">
    <source>
        <dbReference type="ARBA" id="ARBA00022679"/>
    </source>
</evidence>
<keyword evidence="5 8" id="KW-0863">Zinc-finger</keyword>
<feature type="compositionally biased region" description="Basic and acidic residues" evidence="9">
    <location>
        <begin position="8"/>
        <end position="19"/>
    </location>
</feature>
<proteinExistence type="predicted"/>
<evidence type="ECO:0000256" key="4">
    <source>
        <dbReference type="ARBA" id="ARBA00022723"/>
    </source>
</evidence>
<dbReference type="PANTHER" id="PTHR15710">
    <property type="entry name" value="E3 UBIQUITIN-PROTEIN LIGASE PRAJA"/>
    <property type="match status" value="1"/>
</dbReference>
<sequence length="517" mass="57015">MPCGLGNHGRDAVSSDTKVKNPPSDDDDRRQKQMLLTHSQSKGRAGTELARQALSCSGQGPTRPNPAILFWPSKQTCPRRPITSRPTPEPITSRSSGQWTCGAGGATPLRSIAHATARGPARCGVVAWRACGGASHRVTAPRHFPTPSLRLPHSPTSPIHPDAAPHHLLDGPGCPDRQQRIKMSNRATHWCYACRRPIRLRGQDIICPNCNDGFVQEISEMGASLNTYGLFEPDFEERRTRRFGMMDAMSSFMRQRMAEMGRDSLFDIHGGQGRGTERGRNPLVLRAPIFGSNPAPGIDSNNVNVVFRGGRRVGTDRPNFSTFLVGPSLEALFEQLLLLNNRQGPAPAPQSAIDSMPVVKINSRHLNDDPQCPVCKDKFEVGAEAREMPCKHLYHTDCIIPWLVQHNSCPVCRHPLPSQRSGNAGSSNTSNVRVPSAYYNEAADPPAAAAGVTRTDREPAPINNEGESQEMHSYSSFFWPFAPLNSDSSSYQYEENVDEPAVYDPYQIAYPEWHYDH</sequence>
<dbReference type="SUPFAM" id="SSF57850">
    <property type="entry name" value="RING/U-box"/>
    <property type="match status" value="1"/>
</dbReference>
<dbReference type="InterPro" id="IPR039525">
    <property type="entry name" value="RNF126-like_zinc-ribbon"/>
</dbReference>
<dbReference type="EC" id="2.3.2.27" evidence="2"/>
<keyword evidence="3" id="KW-0808">Transferase</keyword>
<evidence type="ECO:0000256" key="7">
    <source>
        <dbReference type="ARBA" id="ARBA00022833"/>
    </source>
</evidence>
<feature type="region of interest" description="Disordered" evidence="9">
    <location>
        <begin position="1"/>
        <end position="99"/>
    </location>
</feature>
<feature type="compositionally biased region" description="Polar residues" evidence="9">
    <location>
        <begin position="84"/>
        <end position="99"/>
    </location>
</feature>
<protein>
    <recommendedName>
        <fullName evidence="2">RING-type E3 ubiquitin transferase</fullName>
        <ecNumber evidence="2">2.3.2.27</ecNumber>
    </recommendedName>
</protein>
<accession>A0AAQ3TAY2</accession>
<dbReference type="FunFam" id="3.30.40.10:FF:000022">
    <property type="entry name" value="E3 ubiquitin-protein ligase RING1-like"/>
    <property type="match status" value="1"/>
</dbReference>
<comment type="catalytic activity">
    <reaction evidence="1">
        <text>S-ubiquitinyl-[E2 ubiquitin-conjugating enzyme]-L-cysteine + [acceptor protein]-L-lysine = [E2 ubiquitin-conjugating enzyme]-L-cysteine + N(6)-ubiquitinyl-[acceptor protein]-L-lysine.</text>
        <dbReference type="EC" id="2.3.2.27"/>
    </reaction>
</comment>
<evidence type="ECO:0000256" key="2">
    <source>
        <dbReference type="ARBA" id="ARBA00012483"/>
    </source>
</evidence>
<dbReference type="GO" id="GO:0061630">
    <property type="term" value="F:ubiquitin protein ligase activity"/>
    <property type="evidence" value="ECO:0007669"/>
    <property type="project" value="UniProtKB-EC"/>
</dbReference>
<dbReference type="PANTHER" id="PTHR15710:SF126">
    <property type="entry name" value="RING-TYPE E3 UBIQUITIN TRANSFERASE"/>
    <property type="match status" value="1"/>
</dbReference>
<evidence type="ECO:0000256" key="9">
    <source>
        <dbReference type="SAM" id="MobiDB-lite"/>
    </source>
</evidence>
<evidence type="ECO:0000313" key="11">
    <source>
        <dbReference type="EMBL" id="WVZ68499.1"/>
    </source>
</evidence>
<keyword evidence="12" id="KW-1185">Reference proteome</keyword>
<reference evidence="11 12" key="1">
    <citation type="submission" date="2024-02" db="EMBL/GenBank/DDBJ databases">
        <title>High-quality chromosome-scale genome assembly of Pensacola bahiagrass (Paspalum notatum Flugge var. saurae).</title>
        <authorList>
            <person name="Vega J.M."/>
            <person name="Podio M."/>
            <person name="Orjuela J."/>
            <person name="Siena L.A."/>
            <person name="Pessino S.C."/>
            <person name="Combes M.C."/>
            <person name="Mariac C."/>
            <person name="Albertini E."/>
            <person name="Pupilli F."/>
            <person name="Ortiz J.P.A."/>
            <person name="Leblanc O."/>
        </authorList>
    </citation>
    <scope>NUCLEOTIDE SEQUENCE [LARGE SCALE GENOMIC DNA]</scope>
    <source>
        <strain evidence="11">R1</strain>
        <tissue evidence="11">Leaf</tissue>
    </source>
</reference>
<evidence type="ECO:0000256" key="5">
    <source>
        <dbReference type="ARBA" id="ARBA00022771"/>
    </source>
</evidence>
<dbReference type="InterPro" id="IPR013083">
    <property type="entry name" value="Znf_RING/FYVE/PHD"/>
</dbReference>
<dbReference type="CDD" id="cd16667">
    <property type="entry name" value="RING-H2_RNF126-like"/>
    <property type="match status" value="1"/>
</dbReference>
<organism evidence="11 12">
    <name type="scientific">Paspalum notatum var. saurae</name>
    <dbReference type="NCBI Taxonomy" id="547442"/>
    <lineage>
        <taxon>Eukaryota</taxon>
        <taxon>Viridiplantae</taxon>
        <taxon>Streptophyta</taxon>
        <taxon>Embryophyta</taxon>
        <taxon>Tracheophyta</taxon>
        <taxon>Spermatophyta</taxon>
        <taxon>Magnoliopsida</taxon>
        <taxon>Liliopsida</taxon>
        <taxon>Poales</taxon>
        <taxon>Poaceae</taxon>
        <taxon>PACMAD clade</taxon>
        <taxon>Panicoideae</taxon>
        <taxon>Andropogonodae</taxon>
        <taxon>Paspaleae</taxon>
        <taxon>Paspalinae</taxon>
        <taxon>Paspalum</taxon>
    </lineage>
</organism>
<dbReference type="GO" id="GO:0016567">
    <property type="term" value="P:protein ubiquitination"/>
    <property type="evidence" value="ECO:0007669"/>
    <property type="project" value="TreeGrafter"/>
</dbReference>
<evidence type="ECO:0000256" key="8">
    <source>
        <dbReference type="PROSITE-ProRule" id="PRU00175"/>
    </source>
</evidence>
<name>A0AAQ3TAY2_PASNO</name>
<dbReference type="Pfam" id="PF13639">
    <property type="entry name" value="zf-RING_2"/>
    <property type="match status" value="1"/>
</dbReference>
<dbReference type="EMBL" id="CP144748">
    <property type="protein sequence ID" value="WVZ68499.1"/>
    <property type="molecule type" value="Genomic_DNA"/>
</dbReference>
<evidence type="ECO:0000313" key="12">
    <source>
        <dbReference type="Proteomes" id="UP001341281"/>
    </source>
</evidence>
<gene>
    <name evidence="11" type="ORF">U9M48_017433</name>
</gene>
<keyword evidence="7" id="KW-0862">Zinc</keyword>
<keyword evidence="6" id="KW-0833">Ubl conjugation pathway</keyword>
<dbReference type="InterPro" id="IPR001841">
    <property type="entry name" value="Znf_RING"/>
</dbReference>
<dbReference type="Proteomes" id="UP001341281">
    <property type="component" value="Chromosome 04"/>
</dbReference>
<evidence type="ECO:0000256" key="1">
    <source>
        <dbReference type="ARBA" id="ARBA00000900"/>
    </source>
</evidence>
<dbReference type="Gene3D" id="3.30.40.10">
    <property type="entry name" value="Zinc/RING finger domain, C3HC4 (zinc finger)"/>
    <property type="match status" value="1"/>
</dbReference>
<evidence type="ECO:0000256" key="6">
    <source>
        <dbReference type="ARBA" id="ARBA00022786"/>
    </source>
</evidence>